<dbReference type="InterPro" id="IPR005531">
    <property type="entry name" value="Asp23"/>
</dbReference>
<reference evidence="2 3" key="1">
    <citation type="submission" date="2019-03" db="EMBL/GenBank/DDBJ databases">
        <title>Genomic Encyclopedia of Type Strains, Phase IV (KMG-IV): sequencing the most valuable type-strain genomes for metagenomic binning, comparative biology and taxonomic classification.</title>
        <authorList>
            <person name="Goeker M."/>
        </authorList>
    </citation>
    <scope>NUCLEOTIDE SEQUENCE [LARGE SCALE GENOMIC DNA]</scope>
    <source>
        <strain evidence="2 3">DSM 100433</strain>
    </source>
</reference>
<dbReference type="Proteomes" id="UP000294682">
    <property type="component" value="Unassembled WGS sequence"/>
</dbReference>
<dbReference type="AlphaFoldDB" id="A0A9X8Y803"/>
<comment type="caution">
    <text evidence="2">The sequence shown here is derived from an EMBL/GenBank/DDBJ whole genome shotgun (WGS) entry which is preliminary data.</text>
</comment>
<evidence type="ECO:0000313" key="3">
    <source>
        <dbReference type="Proteomes" id="UP000294682"/>
    </source>
</evidence>
<dbReference type="Pfam" id="PF03780">
    <property type="entry name" value="Asp23"/>
    <property type="match status" value="1"/>
</dbReference>
<name>A0A9X8Y803_9FIRM</name>
<evidence type="ECO:0000313" key="2">
    <source>
        <dbReference type="EMBL" id="TCL42905.1"/>
    </source>
</evidence>
<dbReference type="OrthoDB" id="9791482at2"/>
<sequence>MIKIENHLGTIEISQEYFAKLVGYAAQECFGVAGMVFSNPSQGIRSVLSRKDVADKGVRVRSGNNCLAIDLHIAVTYGVNISAIVKSIVNKVRYTVEEATGFEVAKVNVFVDDMKAQ</sequence>
<keyword evidence="3" id="KW-1185">Reference proteome</keyword>
<evidence type="ECO:0000256" key="1">
    <source>
        <dbReference type="ARBA" id="ARBA00005721"/>
    </source>
</evidence>
<gene>
    <name evidence="2" type="ORF">EDD78_1076</name>
</gene>
<proteinExistence type="inferred from homology"/>
<accession>A0A9X8Y803</accession>
<dbReference type="PANTHER" id="PTHR34297:SF2">
    <property type="entry name" value="ASP23_GLS24 FAMILY ENVELOPE STRESS RESPONSE PROTEIN"/>
    <property type="match status" value="1"/>
</dbReference>
<dbReference type="PANTHER" id="PTHR34297">
    <property type="entry name" value="HYPOTHETICAL CYTOSOLIC PROTEIN-RELATED"/>
    <property type="match status" value="1"/>
</dbReference>
<protein>
    <submittedName>
        <fullName evidence="2">Alkaline shock family protein YloU</fullName>
    </submittedName>
</protein>
<comment type="similarity">
    <text evidence="1">Belongs to the asp23 family.</text>
</comment>
<organism evidence="2 3">
    <name type="scientific">Harryflintia acetispora</name>
    <dbReference type="NCBI Taxonomy" id="1849041"/>
    <lineage>
        <taxon>Bacteria</taxon>
        <taxon>Bacillati</taxon>
        <taxon>Bacillota</taxon>
        <taxon>Clostridia</taxon>
        <taxon>Eubacteriales</taxon>
        <taxon>Oscillospiraceae</taxon>
        <taxon>Harryflintia</taxon>
    </lineage>
</organism>
<dbReference type="EMBL" id="SLUK01000007">
    <property type="protein sequence ID" value="TCL42905.1"/>
    <property type="molecule type" value="Genomic_DNA"/>
</dbReference>
<dbReference type="RefSeq" id="WP_079700098.1">
    <property type="nucleotide sequence ID" value="NZ_JADNAH010000105.1"/>
</dbReference>